<evidence type="ECO:0000313" key="2">
    <source>
        <dbReference type="EMBL" id="JAG01674.1"/>
    </source>
</evidence>
<organism evidence="2">
    <name type="scientific">Lygus hesperus</name>
    <name type="common">Western plant bug</name>
    <dbReference type="NCBI Taxonomy" id="30085"/>
    <lineage>
        <taxon>Eukaryota</taxon>
        <taxon>Metazoa</taxon>
        <taxon>Ecdysozoa</taxon>
        <taxon>Arthropoda</taxon>
        <taxon>Hexapoda</taxon>
        <taxon>Insecta</taxon>
        <taxon>Pterygota</taxon>
        <taxon>Neoptera</taxon>
        <taxon>Paraneoptera</taxon>
        <taxon>Hemiptera</taxon>
        <taxon>Heteroptera</taxon>
        <taxon>Panheteroptera</taxon>
        <taxon>Cimicomorpha</taxon>
        <taxon>Miridae</taxon>
        <taxon>Mirini</taxon>
        <taxon>Lygus</taxon>
    </lineage>
</organism>
<feature type="region of interest" description="Disordered" evidence="1">
    <location>
        <begin position="214"/>
        <end position="239"/>
    </location>
</feature>
<dbReference type="EMBL" id="GBHO01041930">
    <property type="protein sequence ID" value="JAG01674.1"/>
    <property type="molecule type" value="Transcribed_RNA"/>
</dbReference>
<sequence length="288" mass="32260">FMTSQSETVTETTAEDVWEECGEEEEENAGVMEVNIGDEVIRVAVPPKPFAAVDVISVGVVGPEVVRSFPLNFKFILPDSTSIGEFVGKTSDATIKEAAALLGLTDITRNKYSYWMADVAQEMLVAAQRQGMSQVNQVNTINWFLFILKQIQLTSLARKEFFSRLEEMLLVAEGMMVASGSENIPNPCDVLKTQDDKAYFVYYSEVPPVKLQDDVKEDAHAAKPRKKQSKQSVTSKEKLQAEVQEEEAYEEVYGEFFDLGPPPITEKDLMTMAQLLYDVSQIGWLMKL</sequence>
<reference evidence="2" key="1">
    <citation type="journal article" date="2014" name="PLoS ONE">
        <title>Transcriptome-Based Identification of ABC Transporters in the Western Tarnished Plant Bug Lygus hesperus.</title>
        <authorList>
            <person name="Hull J.J."/>
            <person name="Chaney K."/>
            <person name="Geib S.M."/>
            <person name="Fabrick J.A."/>
            <person name="Brent C.S."/>
            <person name="Walsh D."/>
            <person name="Lavine L.C."/>
        </authorList>
    </citation>
    <scope>NUCLEOTIDE SEQUENCE</scope>
</reference>
<feature type="non-terminal residue" evidence="2">
    <location>
        <position position="1"/>
    </location>
</feature>
<protein>
    <submittedName>
        <fullName evidence="2">Uncharacterized protein</fullName>
    </submittedName>
</protein>
<gene>
    <name evidence="2" type="ORF">CM83_11533</name>
</gene>
<accession>A0A0A9W1J3</accession>
<name>A0A0A9W1J3_LYGHE</name>
<evidence type="ECO:0000256" key="1">
    <source>
        <dbReference type="SAM" id="MobiDB-lite"/>
    </source>
</evidence>
<reference evidence="2" key="2">
    <citation type="submission" date="2014-07" db="EMBL/GenBank/DDBJ databases">
        <authorList>
            <person name="Hull J."/>
        </authorList>
    </citation>
    <scope>NUCLEOTIDE SEQUENCE</scope>
</reference>
<proteinExistence type="predicted"/>
<dbReference type="AlphaFoldDB" id="A0A0A9W1J3"/>